<organism evidence="2 3">
    <name type="scientific">Sporosarcina soli</name>
    <dbReference type="NCBI Taxonomy" id="334736"/>
    <lineage>
        <taxon>Bacteria</taxon>
        <taxon>Bacillati</taxon>
        <taxon>Bacillota</taxon>
        <taxon>Bacilli</taxon>
        <taxon>Bacillales</taxon>
        <taxon>Caryophanaceae</taxon>
        <taxon>Sporosarcina</taxon>
    </lineage>
</organism>
<comment type="caution">
    <text evidence="2">The sequence shown here is derived from an EMBL/GenBank/DDBJ whole genome shotgun (WGS) entry which is preliminary data.</text>
</comment>
<reference evidence="3" key="1">
    <citation type="journal article" date="2019" name="Int. J. Syst. Evol. Microbiol.">
        <title>The Global Catalogue of Microorganisms (GCM) 10K type strain sequencing project: providing services to taxonomists for standard genome sequencing and annotation.</title>
        <authorList>
            <consortium name="The Broad Institute Genomics Platform"/>
            <consortium name="The Broad Institute Genome Sequencing Center for Infectious Disease"/>
            <person name="Wu L."/>
            <person name="Ma J."/>
        </authorList>
    </citation>
    <scope>NUCLEOTIDE SEQUENCE [LARGE SCALE GENOMIC DNA]</scope>
    <source>
        <strain evidence="3">CGMCC 4.1434</strain>
    </source>
</reference>
<feature type="compositionally biased region" description="Acidic residues" evidence="1">
    <location>
        <begin position="50"/>
        <end position="78"/>
    </location>
</feature>
<gene>
    <name evidence="2" type="ORF">ACFPRA_05400</name>
</gene>
<evidence type="ECO:0008006" key="4">
    <source>
        <dbReference type="Google" id="ProtNLM"/>
    </source>
</evidence>
<accession>A0ABW0THR8</accession>
<evidence type="ECO:0000313" key="2">
    <source>
        <dbReference type="EMBL" id="MFC5588308.1"/>
    </source>
</evidence>
<dbReference type="RefSeq" id="WP_381431506.1">
    <property type="nucleotide sequence ID" value="NZ_JBHSNO010000005.1"/>
</dbReference>
<name>A0ABW0THR8_9BACL</name>
<keyword evidence="3" id="KW-1185">Reference proteome</keyword>
<dbReference type="Proteomes" id="UP001596109">
    <property type="component" value="Unassembled WGS sequence"/>
</dbReference>
<sequence>MKWTMNEDKKWLKAGATALLTAGLLAGCVDDDDDGNTDVDVNTPPPVEVFPDDGVDDTDINVDVDEDTDANIDSNEDEPMNKDQE</sequence>
<evidence type="ECO:0000256" key="1">
    <source>
        <dbReference type="SAM" id="MobiDB-lite"/>
    </source>
</evidence>
<evidence type="ECO:0000313" key="3">
    <source>
        <dbReference type="Proteomes" id="UP001596109"/>
    </source>
</evidence>
<proteinExistence type="predicted"/>
<protein>
    <recommendedName>
        <fullName evidence="4">Lipoprotein</fullName>
    </recommendedName>
</protein>
<dbReference type="PROSITE" id="PS51257">
    <property type="entry name" value="PROKAR_LIPOPROTEIN"/>
    <property type="match status" value="1"/>
</dbReference>
<dbReference type="EMBL" id="JBHSNO010000005">
    <property type="protein sequence ID" value="MFC5588308.1"/>
    <property type="molecule type" value="Genomic_DNA"/>
</dbReference>
<feature type="region of interest" description="Disordered" evidence="1">
    <location>
        <begin position="30"/>
        <end position="85"/>
    </location>
</feature>